<dbReference type="Pfam" id="PF01152">
    <property type="entry name" value="Bac_globin"/>
    <property type="match status" value="1"/>
</dbReference>
<dbReference type="SUPFAM" id="SSF46458">
    <property type="entry name" value="Globin-like"/>
    <property type="match status" value="1"/>
</dbReference>
<dbReference type="InterPro" id="IPR012292">
    <property type="entry name" value="Globin/Proto"/>
</dbReference>
<evidence type="ECO:0000256" key="3">
    <source>
        <dbReference type="ARBA" id="ARBA00022723"/>
    </source>
</evidence>
<dbReference type="GO" id="GO:0020037">
    <property type="term" value="F:heme binding"/>
    <property type="evidence" value="ECO:0007669"/>
    <property type="project" value="InterPro"/>
</dbReference>
<dbReference type="Proteomes" id="UP000008720">
    <property type="component" value="Chromosome"/>
</dbReference>
<dbReference type="STRING" id="643867.Ftrac_2727"/>
<evidence type="ECO:0000313" key="6">
    <source>
        <dbReference type="Proteomes" id="UP000008720"/>
    </source>
</evidence>
<dbReference type="AlphaFoldDB" id="E4TR24"/>
<keyword evidence="3" id="KW-0479">Metal-binding</keyword>
<dbReference type="CDD" id="cd08916">
    <property type="entry name" value="TrHb3_P"/>
    <property type="match status" value="1"/>
</dbReference>
<keyword evidence="1" id="KW-0813">Transport</keyword>
<keyword evidence="2" id="KW-0349">Heme</keyword>
<dbReference type="KEGG" id="mtt:Ftrac_2727"/>
<dbReference type="eggNOG" id="COG2346">
    <property type="taxonomic scope" value="Bacteria"/>
</dbReference>
<evidence type="ECO:0000256" key="4">
    <source>
        <dbReference type="ARBA" id="ARBA00023004"/>
    </source>
</evidence>
<reference evidence="5 6" key="1">
    <citation type="journal article" date="2011" name="Stand. Genomic Sci.">
        <title>Complete genome sequence of Marivirga tractuosa type strain (H-43).</title>
        <authorList>
            <person name="Pagani I."/>
            <person name="Chertkov O."/>
            <person name="Lapidus A."/>
            <person name="Lucas S."/>
            <person name="Del Rio T.G."/>
            <person name="Tice H."/>
            <person name="Copeland A."/>
            <person name="Cheng J.F."/>
            <person name="Nolan M."/>
            <person name="Saunders E."/>
            <person name="Pitluck S."/>
            <person name="Held B."/>
            <person name="Goodwin L."/>
            <person name="Liolios K."/>
            <person name="Ovchinikova G."/>
            <person name="Ivanova N."/>
            <person name="Mavromatis K."/>
            <person name="Pati A."/>
            <person name="Chen A."/>
            <person name="Palaniappan K."/>
            <person name="Land M."/>
            <person name="Hauser L."/>
            <person name="Jeffries C.D."/>
            <person name="Detter J.C."/>
            <person name="Han C."/>
            <person name="Tapia R."/>
            <person name="Ngatchou-Djao O.D."/>
            <person name="Rohde M."/>
            <person name="Goker M."/>
            <person name="Spring S."/>
            <person name="Sikorski J."/>
            <person name="Woyke T."/>
            <person name="Bristow J."/>
            <person name="Eisen J.A."/>
            <person name="Markowitz V."/>
            <person name="Hugenholtz P."/>
            <person name="Klenk H.P."/>
            <person name="Kyrpides N.C."/>
        </authorList>
    </citation>
    <scope>NUCLEOTIDE SEQUENCE [LARGE SCALE GENOMIC DNA]</scope>
    <source>
        <strain evidence="6">ATCC 23168 / DSM 4126 / NBRC 15989 / NCIMB 1408 / VKM B-1430 / H-43</strain>
    </source>
</reference>
<name>E4TR24_MARTH</name>
<dbReference type="EMBL" id="CP002349">
    <property type="protein sequence ID" value="ADR22705.1"/>
    <property type="molecule type" value="Genomic_DNA"/>
</dbReference>
<accession>E4TR24</accession>
<gene>
    <name evidence="5" type="ordered locus">Ftrac_2727</name>
</gene>
<protein>
    <submittedName>
        <fullName evidence="5">Globin family protein</fullName>
    </submittedName>
</protein>
<dbReference type="RefSeq" id="WP_013454848.1">
    <property type="nucleotide sequence ID" value="NC_014759.1"/>
</dbReference>
<dbReference type="InterPro" id="IPR001486">
    <property type="entry name" value="Hemoglobin_trunc"/>
</dbReference>
<proteinExistence type="predicted"/>
<keyword evidence="4" id="KW-0408">Iron</keyword>
<organism evidence="5 6">
    <name type="scientific">Marivirga tractuosa (strain ATCC 23168 / DSM 4126 / NBRC 15989 / NCIMB 1408 / VKM B-1430 / H-43)</name>
    <name type="common">Microscilla tractuosa</name>
    <name type="synonym">Flexibacter tractuosus</name>
    <dbReference type="NCBI Taxonomy" id="643867"/>
    <lineage>
        <taxon>Bacteria</taxon>
        <taxon>Pseudomonadati</taxon>
        <taxon>Bacteroidota</taxon>
        <taxon>Cytophagia</taxon>
        <taxon>Cytophagales</taxon>
        <taxon>Marivirgaceae</taxon>
        <taxon>Marivirga</taxon>
    </lineage>
</organism>
<dbReference type="GO" id="GO:0019825">
    <property type="term" value="F:oxygen binding"/>
    <property type="evidence" value="ECO:0007669"/>
    <property type="project" value="InterPro"/>
</dbReference>
<evidence type="ECO:0000256" key="1">
    <source>
        <dbReference type="ARBA" id="ARBA00022448"/>
    </source>
</evidence>
<dbReference type="InterPro" id="IPR009050">
    <property type="entry name" value="Globin-like_sf"/>
</dbReference>
<evidence type="ECO:0000256" key="2">
    <source>
        <dbReference type="ARBA" id="ARBA00022617"/>
    </source>
</evidence>
<evidence type="ECO:0000313" key="5">
    <source>
        <dbReference type="EMBL" id="ADR22705.1"/>
    </source>
</evidence>
<keyword evidence="6" id="KW-1185">Reference proteome</keyword>
<dbReference type="OrthoDB" id="25954at2"/>
<dbReference type="HOGENOM" id="CLU_104957_4_0_10"/>
<dbReference type="Gene3D" id="1.10.490.10">
    <property type="entry name" value="Globins"/>
    <property type="match status" value="1"/>
</dbReference>
<dbReference type="GO" id="GO:0046872">
    <property type="term" value="F:metal ion binding"/>
    <property type="evidence" value="ECO:0007669"/>
    <property type="project" value="UniProtKB-KW"/>
</dbReference>
<sequence>METSTTIQNIEDIKLLVDTFYGKVRQDEMLKDIFNERIKDQWPEHLEKMYRFWQTVLLEEHTYHGSPFAPHANLPVETEHFKRWIALFTDTVDELFTGDVAEEAKWRAGKMAEMFNFKIQYYRGSNEKPIQ</sequence>